<dbReference type="EMBL" id="GG662532">
    <property type="protein sequence ID" value="EAR91064.1"/>
    <property type="molecule type" value="Genomic_DNA"/>
</dbReference>
<evidence type="ECO:0000256" key="1">
    <source>
        <dbReference type="SAM" id="MobiDB-lite"/>
    </source>
</evidence>
<proteinExistence type="predicted"/>
<feature type="region of interest" description="Disordered" evidence="1">
    <location>
        <begin position="324"/>
        <end position="375"/>
    </location>
</feature>
<evidence type="ECO:0000313" key="3">
    <source>
        <dbReference type="Proteomes" id="UP000009168"/>
    </source>
</evidence>
<feature type="compositionally biased region" description="Basic and acidic residues" evidence="1">
    <location>
        <begin position="259"/>
        <end position="269"/>
    </location>
</feature>
<dbReference type="AlphaFoldDB" id="Q231H5"/>
<accession>Q231H5</accession>
<reference evidence="3" key="1">
    <citation type="journal article" date="2006" name="PLoS Biol.">
        <title>Macronuclear genome sequence of the ciliate Tetrahymena thermophila, a model eukaryote.</title>
        <authorList>
            <person name="Eisen J.A."/>
            <person name="Coyne R.S."/>
            <person name="Wu M."/>
            <person name="Wu D."/>
            <person name="Thiagarajan M."/>
            <person name="Wortman J.R."/>
            <person name="Badger J.H."/>
            <person name="Ren Q."/>
            <person name="Amedeo P."/>
            <person name="Jones K.M."/>
            <person name="Tallon L.J."/>
            <person name="Delcher A.L."/>
            <person name="Salzberg S.L."/>
            <person name="Silva J.C."/>
            <person name="Haas B.J."/>
            <person name="Majoros W.H."/>
            <person name="Farzad M."/>
            <person name="Carlton J.M."/>
            <person name="Smith R.K. Jr."/>
            <person name="Garg J."/>
            <person name="Pearlman R.E."/>
            <person name="Karrer K.M."/>
            <person name="Sun L."/>
            <person name="Manning G."/>
            <person name="Elde N.C."/>
            <person name="Turkewitz A.P."/>
            <person name="Asai D.J."/>
            <person name="Wilkes D.E."/>
            <person name="Wang Y."/>
            <person name="Cai H."/>
            <person name="Collins K."/>
            <person name="Stewart B.A."/>
            <person name="Lee S.R."/>
            <person name="Wilamowska K."/>
            <person name="Weinberg Z."/>
            <person name="Ruzzo W.L."/>
            <person name="Wloga D."/>
            <person name="Gaertig J."/>
            <person name="Frankel J."/>
            <person name="Tsao C.-C."/>
            <person name="Gorovsky M.A."/>
            <person name="Keeling P.J."/>
            <person name="Waller R.F."/>
            <person name="Patron N.J."/>
            <person name="Cherry J.M."/>
            <person name="Stover N.A."/>
            <person name="Krieger C.J."/>
            <person name="del Toro C."/>
            <person name="Ryder H.F."/>
            <person name="Williamson S.C."/>
            <person name="Barbeau R.A."/>
            <person name="Hamilton E.P."/>
            <person name="Orias E."/>
        </authorList>
    </citation>
    <scope>NUCLEOTIDE SEQUENCE [LARGE SCALE GENOMIC DNA]</scope>
    <source>
        <strain evidence="3">SB210</strain>
    </source>
</reference>
<dbReference type="GeneID" id="7846883"/>
<feature type="compositionally biased region" description="Polar residues" evidence="1">
    <location>
        <begin position="353"/>
        <end position="373"/>
    </location>
</feature>
<dbReference type="KEGG" id="tet:TTHERM_00429850"/>
<dbReference type="RefSeq" id="XP_001011309.1">
    <property type="nucleotide sequence ID" value="XM_001011309.1"/>
</dbReference>
<feature type="compositionally biased region" description="Polar residues" evidence="1">
    <location>
        <begin position="295"/>
        <end position="307"/>
    </location>
</feature>
<name>Q231H5_TETTS</name>
<feature type="region of interest" description="Disordered" evidence="1">
    <location>
        <begin position="97"/>
        <end position="124"/>
    </location>
</feature>
<dbReference type="HOGENOM" id="CLU_680617_0_0_1"/>
<evidence type="ECO:0000313" key="2">
    <source>
        <dbReference type="EMBL" id="EAR91064.1"/>
    </source>
</evidence>
<dbReference type="InParanoid" id="Q231H5"/>
<protein>
    <submittedName>
        <fullName evidence="2">Uncharacterized protein</fullName>
    </submittedName>
</protein>
<feature type="region of interest" description="Disordered" evidence="1">
    <location>
        <begin position="249"/>
        <end position="269"/>
    </location>
</feature>
<gene>
    <name evidence="2" type="ORF">TTHERM_00429850</name>
</gene>
<sequence length="405" mass="47306">MQLKNSSVFQSNSKAVFGNALQITLRNQEQRTEFGSDQVQLISNQFHTPRSLFYQSHHIEQQQQQLGYQYSQRELQKSPQIFNDRIFEEQLLFSQPNKPSTHLRKQQQINPEVPQKSQSQQRKQNKINNNDDLFIDLNQIHKDFSTQFFGDENQKNNNPRRSLPSCGYPNLEASLSPFSNSNQYSCNNQENIFDYRIQNSNKHSIFISQSVNSVKYKPFDLLEECKNQPQHIYSNSPAHKIYDQFNQHQRNNSNQNTPTRRELKPRSNEDVLNMCKNNLDKENKTSNQLDKQEQKAQNQINSKSRARNINFSSFINDIQNSFNQDSSQQNQVNEKTELNQQNSSQLIQSSQNPKPYSNSVNHSPQIKNGSQKSILKPPKEKILDFFNELVDVTKSPQNKKVTFTL</sequence>
<feature type="compositionally biased region" description="Low complexity" evidence="1">
    <location>
        <begin position="324"/>
        <end position="352"/>
    </location>
</feature>
<feature type="compositionally biased region" description="Low complexity" evidence="1">
    <location>
        <begin position="115"/>
        <end position="124"/>
    </location>
</feature>
<feature type="compositionally biased region" description="Basic and acidic residues" evidence="1">
    <location>
        <begin position="281"/>
        <end position="294"/>
    </location>
</feature>
<feature type="compositionally biased region" description="Polar residues" evidence="1">
    <location>
        <begin position="97"/>
        <end position="110"/>
    </location>
</feature>
<feature type="compositionally biased region" description="Polar residues" evidence="1">
    <location>
        <begin position="249"/>
        <end position="258"/>
    </location>
</feature>
<dbReference type="Proteomes" id="UP000009168">
    <property type="component" value="Unassembled WGS sequence"/>
</dbReference>
<feature type="region of interest" description="Disordered" evidence="1">
    <location>
        <begin position="281"/>
        <end position="307"/>
    </location>
</feature>
<organism evidence="2 3">
    <name type="scientific">Tetrahymena thermophila (strain SB210)</name>
    <dbReference type="NCBI Taxonomy" id="312017"/>
    <lineage>
        <taxon>Eukaryota</taxon>
        <taxon>Sar</taxon>
        <taxon>Alveolata</taxon>
        <taxon>Ciliophora</taxon>
        <taxon>Intramacronucleata</taxon>
        <taxon>Oligohymenophorea</taxon>
        <taxon>Hymenostomatida</taxon>
        <taxon>Tetrahymenina</taxon>
        <taxon>Tetrahymenidae</taxon>
        <taxon>Tetrahymena</taxon>
    </lineage>
</organism>
<keyword evidence="3" id="KW-1185">Reference proteome</keyword>